<keyword evidence="1" id="KW-1133">Transmembrane helix</keyword>
<dbReference type="PATRIC" id="fig|1136941.3.peg.3186"/>
<evidence type="ECO:0000313" key="3">
    <source>
        <dbReference type="Proteomes" id="UP000063789"/>
    </source>
</evidence>
<feature type="transmembrane region" description="Helical" evidence="1">
    <location>
        <begin position="30"/>
        <end position="48"/>
    </location>
</feature>
<protein>
    <submittedName>
        <fullName evidence="2">Uncharacterized protein</fullName>
    </submittedName>
</protein>
<dbReference type="RefSeq" id="WP_062393732.1">
    <property type="nucleotide sequence ID" value="NZ_CP011853.1"/>
</dbReference>
<evidence type="ECO:0000256" key="1">
    <source>
        <dbReference type="SAM" id="Phobius"/>
    </source>
</evidence>
<proteinExistence type="predicted"/>
<dbReference type="KEGG" id="goq:ACH46_15610"/>
<dbReference type="AlphaFoldDB" id="A0A0N9NJ63"/>
<dbReference type="EMBL" id="CP011853">
    <property type="protein sequence ID" value="ALG85645.1"/>
    <property type="molecule type" value="Genomic_DNA"/>
</dbReference>
<dbReference type="Proteomes" id="UP000063789">
    <property type="component" value="Chromosome"/>
</dbReference>
<reference evidence="3" key="1">
    <citation type="submission" date="2015-06" db="EMBL/GenBank/DDBJ databases">
        <title>Complete genome sequence and metabolic analysis of phthalate degradation pathway in Gordonia sp. QH-11.</title>
        <authorList>
            <person name="Jin D."/>
            <person name="Kong X."/>
            <person name="Bai Z."/>
        </authorList>
    </citation>
    <scope>NUCLEOTIDE SEQUENCE [LARGE SCALE GENOMIC DNA]</scope>
    <source>
        <strain evidence="3">QH-11</strain>
    </source>
</reference>
<keyword evidence="3" id="KW-1185">Reference proteome</keyword>
<feature type="transmembrane region" description="Helical" evidence="1">
    <location>
        <begin position="7"/>
        <end position="24"/>
    </location>
</feature>
<name>A0A0N9NJ63_9ACTN</name>
<sequence>MLDRLEKWGRIAALVLSPIGLVFSAIGAQWLQAFGFAVLLLAVGIGFWSRSRQAAEAEASDDVVWSADRVREVVDGAESRTAGIRRLRVTDRSLSLLDAVKLYDGAVVDR</sequence>
<keyword evidence="1" id="KW-0472">Membrane</keyword>
<keyword evidence="1" id="KW-0812">Transmembrane</keyword>
<organism evidence="2 3">
    <name type="scientific">Gordonia phthalatica</name>
    <dbReference type="NCBI Taxonomy" id="1136941"/>
    <lineage>
        <taxon>Bacteria</taxon>
        <taxon>Bacillati</taxon>
        <taxon>Actinomycetota</taxon>
        <taxon>Actinomycetes</taxon>
        <taxon>Mycobacteriales</taxon>
        <taxon>Gordoniaceae</taxon>
        <taxon>Gordonia</taxon>
    </lineage>
</organism>
<evidence type="ECO:0000313" key="2">
    <source>
        <dbReference type="EMBL" id="ALG85645.1"/>
    </source>
</evidence>
<dbReference type="STRING" id="1136941.ACH46_15610"/>
<accession>A0A0N9NJ63</accession>
<gene>
    <name evidence="2" type="ORF">ACH46_15610</name>
</gene>
<reference evidence="2 3" key="2">
    <citation type="journal article" date="2017" name="Int. J. Syst. Evol. Microbiol.">
        <title>Gordonia phthalatica sp. nov., a di-n-butyl phthalate-degrading bacterium isolated from activated sludge.</title>
        <authorList>
            <person name="Jin D."/>
            <person name="Kong X."/>
            <person name="Jia M."/>
            <person name="Yu X."/>
            <person name="Wang X."/>
            <person name="Zhuang X."/>
            <person name="Deng Y."/>
            <person name="Bai Z."/>
        </authorList>
    </citation>
    <scope>NUCLEOTIDE SEQUENCE [LARGE SCALE GENOMIC DNA]</scope>
    <source>
        <strain evidence="2 3">QH-11</strain>
    </source>
</reference>